<evidence type="ECO:0000256" key="1">
    <source>
        <dbReference type="ARBA" id="ARBA00022723"/>
    </source>
</evidence>
<evidence type="ECO:0000313" key="7">
    <source>
        <dbReference type="Proteomes" id="UP000828390"/>
    </source>
</evidence>
<keyword evidence="2 4" id="KW-0863">Zinc-finger</keyword>
<reference evidence="6" key="2">
    <citation type="submission" date="2020-11" db="EMBL/GenBank/DDBJ databases">
        <authorList>
            <person name="McCartney M.A."/>
            <person name="Auch B."/>
            <person name="Kono T."/>
            <person name="Mallez S."/>
            <person name="Becker A."/>
            <person name="Gohl D.M."/>
            <person name="Silverstein K.A.T."/>
            <person name="Koren S."/>
            <person name="Bechman K.B."/>
            <person name="Herman A."/>
            <person name="Abrahante J.E."/>
            <person name="Garbe J."/>
        </authorList>
    </citation>
    <scope>NUCLEOTIDE SEQUENCE</scope>
    <source>
        <strain evidence="6">Duluth1</strain>
        <tissue evidence="6">Whole animal</tissue>
    </source>
</reference>
<dbReference type="InterPro" id="IPR001841">
    <property type="entry name" value="Znf_RING"/>
</dbReference>
<dbReference type="GO" id="GO:0008270">
    <property type="term" value="F:zinc ion binding"/>
    <property type="evidence" value="ECO:0007669"/>
    <property type="project" value="UniProtKB-KW"/>
</dbReference>
<dbReference type="InterPro" id="IPR013083">
    <property type="entry name" value="Znf_RING/FYVE/PHD"/>
</dbReference>
<protein>
    <recommendedName>
        <fullName evidence="5">RING-type domain-containing protein</fullName>
    </recommendedName>
</protein>
<dbReference type="SUPFAM" id="SSF57850">
    <property type="entry name" value="RING/U-box"/>
    <property type="match status" value="1"/>
</dbReference>
<name>A0A9D4QLH7_DREPO</name>
<evidence type="ECO:0000256" key="3">
    <source>
        <dbReference type="ARBA" id="ARBA00022833"/>
    </source>
</evidence>
<reference evidence="6" key="1">
    <citation type="journal article" date="2019" name="bioRxiv">
        <title>The Genome of the Zebra Mussel, Dreissena polymorpha: A Resource for Invasive Species Research.</title>
        <authorList>
            <person name="McCartney M.A."/>
            <person name="Auch B."/>
            <person name="Kono T."/>
            <person name="Mallez S."/>
            <person name="Zhang Y."/>
            <person name="Obille A."/>
            <person name="Becker A."/>
            <person name="Abrahante J.E."/>
            <person name="Garbe J."/>
            <person name="Badalamenti J.P."/>
            <person name="Herman A."/>
            <person name="Mangelson H."/>
            <person name="Liachko I."/>
            <person name="Sullivan S."/>
            <person name="Sone E.D."/>
            <person name="Koren S."/>
            <person name="Silverstein K.A.T."/>
            <person name="Beckman K.B."/>
            <person name="Gohl D.M."/>
        </authorList>
    </citation>
    <scope>NUCLEOTIDE SEQUENCE</scope>
    <source>
        <strain evidence="6">Duluth1</strain>
        <tissue evidence="6">Whole animal</tissue>
    </source>
</reference>
<organism evidence="6 7">
    <name type="scientific">Dreissena polymorpha</name>
    <name type="common">Zebra mussel</name>
    <name type="synonym">Mytilus polymorpha</name>
    <dbReference type="NCBI Taxonomy" id="45954"/>
    <lineage>
        <taxon>Eukaryota</taxon>
        <taxon>Metazoa</taxon>
        <taxon>Spiralia</taxon>
        <taxon>Lophotrochozoa</taxon>
        <taxon>Mollusca</taxon>
        <taxon>Bivalvia</taxon>
        <taxon>Autobranchia</taxon>
        <taxon>Heteroconchia</taxon>
        <taxon>Euheterodonta</taxon>
        <taxon>Imparidentia</taxon>
        <taxon>Neoheterodontei</taxon>
        <taxon>Myida</taxon>
        <taxon>Dreissenoidea</taxon>
        <taxon>Dreissenidae</taxon>
        <taxon>Dreissena</taxon>
    </lineage>
</organism>
<keyword evidence="1" id="KW-0479">Metal-binding</keyword>
<accession>A0A9D4QLH7</accession>
<keyword evidence="3" id="KW-0862">Zinc</keyword>
<dbReference type="PANTHER" id="PTHR25462:SF296">
    <property type="entry name" value="MEIOTIC P26, ISOFORM F"/>
    <property type="match status" value="1"/>
</dbReference>
<evidence type="ECO:0000256" key="2">
    <source>
        <dbReference type="ARBA" id="ARBA00022771"/>
    </source>
</evidence>
<dbReference type="SMART" id="SM00184">
    <property type="entry name" value="RING"/>
    <property type="match status" value="1"/>
</dbReference>
<gene>
    <name evidence="6" type="ORF">DPMN_108725</name>
</gene>
<dbReference type="PROSITE" id="PS50089">
    <property type="entry name" value="ZF_RING_2"/>
    <property type="match status" value="1"/>
</dbReference>
<evidence type="ECO:0000259" key="5">
    <source>
        <dbReference type="PROSITE" id="PS50089"/>
    </source>
</evidence>
<dbReference type="PANTHER" id="PTHR25462">
    <property type="entry name" value="BONUS, ISOFORM C-RELATED"/>
    <property type="match status" value="1"/>
</dbReference>
<dbReference type="Gene3D" id="3.30.40.10">
    <property type="entry name" value="Zinc/RING finger domain, C3HC4 (zinc finger)"/>
    <property type="match status" value="1"/>
</dbReference>
<keyword evidence="7" id="KW-1185">Reference proteome</keyword>
<feature type="domain" description="RING-type" evidence="5">
    <location>
        <begin position="19"/>
        <end position="63"/>
    </location>
</feature>
<dbReference type="Proteomes" id="UP000828390">
    <property type="component" value="Unassembled WGS sequence"/>
</dbReference>
<dbReference type="InterPro" id="IPR017907">
    <property type="entry name" value="Znf_RING_CS"/>
</dbReference>
<comment type="caution">
    <text evidence="6">The sequence shown here is derived from an EMBL/GenBank/DDBJ whole genome shotgun (WGS) entry which is preliminary data.</text>
</comment>
<dbReference type="AlphaFoldDB" id="A0A9D4QLH7"/>
<dbReference type="InterPro" id="IPR047153">
    <property type="entry name" value="TRIM45/56/19-like"/>
</dbReference>
<evidence type="ECO:0000256" key="4">
    <source>
        <dbReference type="PROSITE-ProRule" id="PRU00175"/>
    </source>
</evidence>
<dbReference type="EMBL" id="JAIWYP010000004">
    <property type="protein sequence ID" value="KAH3835379.1"/>
    <property type="molecule type" value="Genomic_DNA"/>
</dbReference>
<proteinExistence type="predicted"/>
<dbReference type="PROSITE" id="PS00518">
    <property type="entry name" value="ZF_RING_1"/>
    <property type="match status" value="1"/>
</dbReference>
<evidence type="ECO:0000313" key="6">
    <source>
        <dbReference type="EMBL" id="KAH3835379.1"/>
    </source>
</evidence>
<sequence length="138" mass="15176">MSASTDATVPGLPENLICCPICKKTLKALKCLPCLHLVCLKCLNVHIITCERKKSHSFPCPVCGEPTQAPSKELKPEKWAKHFTSNSLIDSVMDAVQLKNGDRKCDPCRNTRKRSLASRGAHLVVRHFAARALVVTAE</sequence>